<dbReference type="InterPro" id="IPR001650">
    <property type="entry name" value="Helicase_C-like"/>
</dbReference>
<feature type="compositionally biased region" description="Acidic residues" evidence="4">
    <location>
        <begin position="180"/>
        <end position="190"/>
    </location>
</feature>
<dbReference type="SUPFAM" id="SSF52540">
    <property type="entry name" value="P-loop containing nucleoside triphosphate hydrolases"/>
    <property type="match status" value="2"/>
</dbReference>
<dbReference type="Proteomes" id="UP001201980">
    <property type="component" value="Unassembled WGS sequence"/>
</dbReference>
<evidence type="ECO:0000259" key="5">
    <source>
        <dbReference type="PROSITE" id="PS51192"/>
    </source>
</evidence>
<feature type="region of interest" description="Disordered" evidence="4">
    <location>
        <begin position="180"/>
        <end position="205"/>
    </location>
</feature>
<dbReference type="InterPro" id="IPR050628">
    <property type="entry name" value="SNF2_RAD54_helicase_TF"/>
</dbReference>
<accession>A0AAD5RZ39</accession>
<evidence type="ECO:0000256" key="4">
    <source>
        <dbReference type="SAM" id="MobiDB-lite"/>
    </source>
</evidence>
<dbReference type="InterPro" id="IPR014001">
    <property type="entry name" value="Helicase_ATP-bd"/>
</dbReference>
<dbReference type="CDD" id="cd18793">
    <property type="entry name" value="SF2_C_SNF"/>
    <property type="match status" value="1"/>
</dbReference>
<feature type="domain" description="Helicase C-terminal" evidence="6">
    <location>
        <begin position="872"/>
        <end position="1025"/>
    </location>
</feature>
<dbReference type="PANTHER" id="PTHR45626">
    <property type="entry name" value="TRANSCRIPTION TERMINATION FACTOR 2-RELATED"/>
    <property type="match status" value="1"/>
</dbReference>
<feature type="region of interest" description="Disordered" evidence="4">
    <location>
        <begin position="650"/>
        <end position="856"/>
    </location>
</feature>
<feature type="compositionally biased region" description="Acidic residues" evidence="4">
    <location>
        <begin position="755"/>
        <end position="767"/>
    </location>
</feature>
<dbReference type="GO" id="GO:0005634">
    <property type="term" value="C:nucleus"/>
    <property type="evidence" value="ECO:0007669"/>
    <property type="project" value="TreeGrafter"/>
</dbReference>
<reference evidence="7" key="1">
    <citation type="submission" date="2022-07" db="EMBL/GenBank/DDBJ databases">
        <title>Draft genome sequence of Zalerion maritima ATCC 34329, a (micro)plastics degrading marine fungus.</title>
        <authorList>
            <person name="Paco A."/>
            <person name="Goncalves M.F.M."/>
            <person name="Rocha-Santos T.A.P."/>
            <person name="Alves A."/>
        </authorList>
    </citation>
    <scope>NUCLEOTIDE SEQUENCE</scope>
    <source>
        <strain evidence="7">ATCC 34329</strain>
    </source>
</reference>
<dbReference type="EMBL" id="JAKWBI020000013">
    <property type="protein sequence ID" value="KAJ2906513.1"/>
    <property type="molecule type" value="Genomic_DNA"/>
</dbReference>
<sequence>MPTERAPPKAASQPLQINNDMSGLQSPDDSLEEITSSVFNSTARPSFSHPTQVGSKKAPKTSSVFNERKSRPEHHQSSKLNFPVNPNNINPMHTSSKPMYGNNNNNAYRVLPSHLANPNLPYKMPARASQPMFSTNDPDAVPVEWTQPKTSFNHSETYPEVYMNPKDAENAIKDLLEGAMDEDEEEEDDEKATTSDQPADEGSQELHMNKMKLGPQEDGSLEGIKVKLLPHQVDGIKWMKQREIGPVKKGKIPKGGILADDMGLGKTLQSISLILSNQKPAKGEKGYKKHLDNIDRTTLVVAPLALIKQWEAEIKDKVQSKYKLRVCVHHGPQRTKSFKELAGYDIVITTYQILVSEHGHSDDREGGLKAGCFGVHWWRVILDEAHSIKNRNAKSTKACYALRAEYRWCLTGTPLQNNLDELQSLICFLRVPPYDNFQEWKHSIVQVLNSNRGHIAIRRLHAFLRCIMKRRKKEILKEEGALVPGGKAAMDKAIAEAAENGTTYEAQKPMFKTTARNVESLVVEFTPAERKYYQNLETRADESLSRMMKDGVNYANALVLLLRLRQACNHPKLVGNKMDKDKDAIGSDAQGKSATNADVDSLADMLGGLGIQTKRCEICLTDLSKEVVASGNEMCTECHGDLVWFNQQDADDKERERKEKKAKRREERARQKELRKKNKARKVVENIDTEDGDEDVPVQKNGRRRNRNRPAIVDSDDEEAEGSWLVGEDQQSSLHIGKAGGTDDENAEGGGDTILSDEEDTSSDEEDGSKLSGFVINDENISRGESIVYSDDDSELPRLGEMRDASRRKSQDKRRSAAPHEESDEESFNTASEGSSDEETDSQEDSGVSDSDHEDSLLTRHERGDHVLASAKIRQLVKILGKECYEHKFIVFSQFTSMLDLVEPFLHKHGFGFVRYDGQMRNDMREESLRSLREDKRTRILLCSLKCGSLGLNLTAATRVVIMEPFWNPFIEEQAIDRVHRLTQKVDVTVYKLTVGQTVEERILELQEKKRLLAENTIEGSQNKKFKMGLNINELMGLFRSADAADGADAGPRNVEDPNVEQDVGSLMQSMRGVTKKSRPERKESEVYGRRW</sequence>
<dbReference type="InterPro" id="IPR027417">
    <property type="entry name" value="P-loop_NTPase"/>
</dbReference>
<evidence type="ECO:0000259" key="6">
    <source>
        <dbReference type="PROSITE" id="PS51194"/>
    </source>
</evidence>
<dbReference type="InterPro" id="IPR000330">
    <property type="entry name" value="SNF2_N"/>
</dbReference>
<feature type="region of interest" description="Disordered" evidence="4">
    <location>
        <begin position="1046"/>
        <end position="1092"/>
    </location>
</feature>
<keyword evidence="3" id="KW-0067">ATP-binding</keyword>
<evidence type="ECO:0000313" key="8">
    <source>
        <dbReference type="Proteomes" id="UP001201980"/>
    </source>
</evidence>
<dbReference type="SMART" id="SM00487">
    <property type="entry name" value="DEXDc"/>
    <property type="match status" value="1"/>
</dbReference>
<proteinExistence type="predicted"/>
<dbReference type="InterPro" id="IPR049730">
    <property type="entry name" value="SNF2/RAD54-like_C"/>
</dbReference>
<keyword evidence="8" id="KW-1185">Reference proteome</keyword>
<feature type="region of interest" description="Disordered" evidence="4">
    <location>
        <begin position="1"/>
        <end position="106"/>
    </location>
</feature>
<dbReference type="Gene3D" id="3.40.50.300">
    <property type="entry name" value="P-loop containing nucleotide triphosphate hydrolases"/>
    <property type="match status" value="2"/>
</dbReference>
<dbReference type="GO" id="GO:0004386">
    <property type="term" value="F:helicase activity"/>
    <property type="evidence" value="ECO:0007669"/>
    <property type="project" value="UniProtKB-KW"/>
</dbReference>
<feature type="domain" description="Helicase ATP-binding" evidence="5">
    <location>
        <begin position="247"/>
        <end position="432"/>
    </location>
</feature>
<dbReference type="SMART" id="SM00490">
    <property type="entry name" value="HELICc"/>
    <property type="match status" value="1"/>
</dbReference>
<feature type="compositionally biased region" description="Polar residues" evidence="4">
    <location>
        <begin position="78"/>
        <end position="106"/>
    </location>
</feature>
<feature type="compositionally biased region" description="Basic and acidic residues" evidence="4">
    <location>
        <begin position="795"/>
        <end position="821"/>
    </location>
</feature>
<feature type="region of interest" description="Disordered" evidence="4">
    <location>
        <begin position="575"/>
        <end position="595"/>
    </location>
</feature>
<protein>
    <submittedName>
        <fullName evidence="7">Snf2 family helicase</fullName>
    </submittedName>
</protein>
<gene>
    <name evidence="7" type="ORF">MKZ38_001494</name>
</gene>
<feature type="compositionally biased region" description="Basic and acidic residues" evidence="4">
    <location>
        <begin position="66"/>
        <end position="76"/>
    </location>
</feature>
<keyword evidence="7" id="KW-0347">Helicase</keyword>
<feature type="compositionally biased region" description="Acidic residues" evidence="4">
    <location>
        <begin position="835"/>
        <end position="844"/>
    </location>
</feature>
<dbReference type="PROSITE" id="PS51192">
    <property type="entry name" value="HELICASE_ATP_BIND_1"/>
    <property type="match status" value="1"/>
</dbReference>
<dbReference type="PROSITE" id="PS51194">
    <property type="entry name" value="HELICASE_CTER"/>
    <property type="match status" value="1"/>
</dbReference>
<dbReference type="GO" id="GO:0016787">
    <property type="term" value="F:hydrolase activity"/>
    <property type="evidence" value="ECO:0007669"/>
    <property type="project" value="UniProtKB-KW"/>
</dbReference>
<evidence type="ECO:0000256" key="3">
    <source>
        <dbReference type="ARBA" id="ARBA00022840"/>
    </source>
</evidence>
<dbReference type="Gene3D" id="3.40.50.10810">
    <property type="entry name" value="Tandem AAA-ATPase domain"/>
    <property type="match status" value="1"/>
</dbReference>
<dbReference type="Pfam" id="PF00271">
    <property type="entry name" value="Helicase_C"/>
    <property type="match status" value="1"/>
</dbReference>
<dbReference type="PANTHER" id="PTHR45626:SF14">
    <property type="entry name" value="ATP-DEPENDENT DNA HELICASE (EUROFUNG)"/>
    <property type="match status" value="1"/>
</dbReference>
<keyword evidence="1" id="KW-0547">Nucleotide-binding</keyword>
<dbReference type="FunFam" id="3.40.50.10810:FF:000053">
    <property type="entry name" value="SNF2 family helicase/ATPase, putative"/>
    <property type="match status" value="1"/>
</dbReference>
<feature type="compositionally biased region" description="Acidic residues" evidence="4">
    <location>
        <begin position="687"/>
        <end position="696"/>
    </location>
</feature>
<dbReference type="AlphaFoldDB" id="A0AAD5RZ39"/>
<feature type="compositionally biased region" description="Polar residues" evidence="4">
    <location>
        <begin position="13"/>
        <end position="65"/>
    </location>
</feature>
<dbReference type="GO" id="GO:0008094">
    <property type="term" value="F:ATP-dependent activity, acting on DNA"/>
    <property type="evidence" value="ECO:0007669"/>
    <property type="project" value="TreeGrafter"/>
</dbReference>
<comment type="caution">
    <text evidence="7">The sequence shown here is derived from an EMBL/GenBank/DDBJ whole genome shotgun (WGS) entry which is preliminary data.</text>
</comment>
<dbReference type="GO" id="GO:0006281">
    <property type="term" value="P:DNA repair"/>
    <property type="evidence" value="ECO:0007669"/>
    <property type="project" value="TreeGrafter"/>
</dbReference>
<organism evidence="7 8">
    <name type="scientific">Zalerion maritima</name>
    <dbReference type="NCBI Taxonomy" id="339359"/>
    <lineage>
        <taxon>Eukaryota</taxon>
        <taxon>Fungi</taxon>
        <taxon>Dikarya</taxon>
        <taxon>Ascomycota</taxon>
        <taxon>Pezizomycotina</taxon>
        <taxon>Sordariomycetes</taxon>
        <taxon>Lulworthiomycetidae</taxon>
        <taxon>Lulworthiales</taxon>
        <taxon>Lulworthiaceae</taxon>
        <taxon>Zalerion</taxon>
    </lineage>
</organism>
<dbReference type="InterPro" id="IPR038718">
    <property type="entry name" value="SNF2-like_sf"/>
</dbReference>
<dbReference type="CDD" id="cd18008">
    <property type="entry name" value="DEXDc_SHPRH-like"/>
    <property type="match status" value="1"/>
</dbReference>
<feature type="compositionally biased region" description="Basic and acidic residues" evidence="4">
    <location>
        <begin position="650"/>
        <end position="672"/>
    </location>
</feature>
<feature type="compositionally biased region" description="Basic and acidic residues" evidence="4">
    <location>
        <begin position="1081"/>
        <end position="1092"/>
    </location>
</feature>
<evidence type="ECO:0000256" key="2">
    <source>
        <dbReference type="ARBA" id="ARBA00022801"/>
    </source>
</evidence>
<name>A0AAD5RZ39_9PEZI</name>
<keyword evidence="2" id="KW-0378">Hydrolase</keyword>
<evidence type="ECO:0000313" key="7">
    <source>
        <dbReference type="EMBL" id="KAJ2906513.1"/>
    </source>
</evidence>
<evidence type="ECO:0000256" key="1">
    <source>
        <dbReference type="ARBA" id="ARBA00022741"/>
    </source>
</evidence>
<dbReference type="Pfam" id="PF00176">
    <property type="entry name" value="SNF2-rel_dom"/>
    <property type="match status" value="1"/>
</dbReference>
<dbReference type="GO" id="GO:0005524">
    <property type="term" value="F:ATP binding"/>
    <property type="evidence" value="ECO:0007669"/>
    <property type="project" value="UniProtKB-KW"/>
</dbReference>